<keyword evidence="3" id="KW-0238">DNA-binding</keyword>
<keyword evidence="2" id="KW-0805">Transcription regulation</keyword>
<dbReference type="Proteomes" id="UP000289738">
    <property type="component" value="Chromosome A05"/>
</dbReference>
<dbReference type="GO" id="GO:0003677">
    <property type="term" value="F:DNA binding"/>
    <property type="evidence" value="ECO:0007669"/>
    <property type="project" value="UniProtKB-KW"/>
</dbReference>
<name>A0A445D629_ARAHY</name>
<dbReference type="Gene3D" id="2.40.330.10">
    <property type="entry name" value="DNA-binding pseudobarrel domain"/>
    <property type="match status" value="1"/>
</dbReference>
<proteinExistence type="predicted"/>
<keyword evidence="4" id="KW-0804">Transcription</keyword>
<reference evidence="6 7" key="1">
    <citation type="submission" date="2019-01" db="EMBL/GenBank/DDBJ databases">
        <title>Sequencing of cultivated peanut Arachis hypogaea provides insights into genome evolution and oil improvement.</title>
        <authorList>
            <person name="Chen X."/>
        </authorList>
    </citation>
    <scope>NUCLEOTIDE SEQUENCE [LARGE SCALE GENOMIC DNA]</scope>
    <source>
        <strain evidence="7">cv. Fuhuasheng</strain>
        <tissue evidence="6">Leaves</tissue>
    </source>
</reference>
<comment type="subcellular location">
    <subcellularLocation>
        <location evidence="1">Nucleus</location>
    </subcellularLocation>
</comment>
<evidence type="ECO:0000256" key="2">
    <source>
        <dbReference type="ARBA" id="ARBA00023015"/>
    </source>
</evidence>
<evidence type="ECO:0000256" key="1">
    <source>
        <dbReference type="ARBA" id="ARBA00004123"/>
    </source>
</evidence>
<keyword evidence="5" id="KW-0539">Nucleus</keyword>
<evidence type="ECO:0000256" key="4">
    <source>
        <dbReference type="ARBA" id="ARBA00023163"/>
    </source>
</evidence>
<evidence type="ECO:0008006" key="8">
    <source>
        <dbReference type="Google" id="ProtNLM"/>
    </source>
</evidence>
<protein>
    <recommendedName>
        <fullName evidence="8">TF-B3 domain-containing protein</fullName>
    </recommendedName>
</protein>
<dbReference type="GO" id="GO:0005634">
    <property type="term" value="C:nucleus"/>
    <property type="evidence" value="ECO:0007669"/>
    <property type="project" value="UniProtKB-SubCell"/>
</dbReference>
<keyword evidence="7" id="KW-1185">Reference proteome</keyword>
<dbReference type="InterPro" id="IPR015300">
    <property type="entry name" value="DNA-bd_pseudobarrel_sf"/>
</dbReference>
<dbReference type="SUPFAM" id="SSF101936">
    <property type="entry name" value="DNA-binding pseudobarrel domain"/>
    <property type="match status" value="1"/>
</dbReference>
<dbReference type="EMBL" id="SDMP01000005">
    <property type="protein sequence ID" value="RYR58581.1"/>
    <property type="molecule type" value="Genomic_DNA"/>
</dbReference>
<evidence type="ECO:0000313" key="7">
    <source>
        <dbReference type="Proteomes" id="UP000289738"/>
    </source>
</evidence>
<comment type="caution">
    <text evidence="6">The sequence shown here is derived from an EMBL/GenBank/DDBJ whole genome shotgun (WGS) entry which is preliminary data.</text>
</comment>
<accession>A0A445D629</accession>
<organism evidence="6 7">
    <name type="scientific">Arachis hypogaea</name>
    <name type="common">Peanut</name>
    <dbReference type="NCBI Taxonomy" id="3818"/>
    <lineage>
        <taxon>Eukaryota</taxon>
        <taxon>Viridiplantae</taxon>
        <taxon>Streptophyta</taxon>
        <taxon>Embryophyta</taxon>
        <taxon>Tracheophyta</taxon>
        <taxon>Spermatophyta</taxon>
        <taxon>Magnoliopsida</taxon>
        <taxon>eudicotyledons</taxon>
        <taxon>Gunneridae</taxon>
        <taxon>Pentapetalae</taxon>
        <taxon>rosids</taxon>
        <taxon>fabids</taxon>
        <taxon>Fabales</taxon>
        <taxon>Fabaceae</taxon>
        <taxon>Papilionoideae</taxon>
        <taxon>50 kb inversion clade</taxon>
        <taxon>dalbergioids sensu lato</taxon>
        <taxon>Dalbergieae</taxon>
        <taxon>Pterocarpus clade</taxon>
        <taxon>Arachis</taxon>
    </lineage>
</organism>
<dbReference type="AlphaFoldDB" id="A0A445D629"/>
<sequence>MAPLDKQNNPIYMDFYESHYVKDIIGISLLKVIQDKLGLNYFDALDNVASSIEDNGMHENIKRPFNASDFFGVRWTFNASDLFGVRWAFNASDLFGMRWTFNASDLFGVWTFNSSNLFGVWTFNSSDLFGYILYQFAKLLLESGSENWKFVVEESKITTSFEINVLKNKGKEQEYKIGPKWKYFVKMHKLKARDSCVFGMVSKEDQLIRVSVTRK</sequence>
<evidence type="ECO:0000256" key="5">
    <source>
        <dbReference type="ARBA" id="ARBA00023242"/>
    </source>
</evidence>
<gene>
    <name evidence="6" type="ORF">Ahy_A05g024431</name>
</gene>
<evidence type="ECO:0000313" key="6">
    <source>
        <dbReference type="EMBL" id="RYR58581.1"/>
    </source>
</evidence>
<evidence type="ECO:0000256" key="3">
    <source>
        <dbReference type="ARBA" id="ARBA00023125"/>
    </source>
</evidence>